<comment type="catalytic activity">
    <reaction evidence="6">
        <text>5-carboxymethylaminomethyluridine(34) in tRNA(Leu) + S-adenosyl-L-methionine = 5-carboxymethylaminomethyl-2'-O-methyluridine(34) in tRNA(Leu) + S-adenosyl-L-homocysteine + H(+)</text>
        <dbReference type="Rhea" id="RHEA:43088"/>
        <dbReference type="Rhea" id="RHEA-COMP:10333"/>
        <dbReference type="Rhea" id="RHEA-COMP:10334"/>
        <dbReference type="ChEBI" id="CHEBI:15378"/>
        <dbReference type="ChEBI" id="CHEBI:57856"/>
        <dbReference type="ChEBI" id="CHEBI:59789"/>
        <dbReference type="ChEBI" id="CHEBI:74508"/>
        <dbReference type="ChEBI" id="CHEBI:74511"/>
        <dbReference type="EC" id="2.1.1.207"/>
    </reaction>
</comment>
<feature type="binding site" evidence="6 7">
    <location>
        <position position="154"/>
    </location>
    <ligand>
        <name>S-adenosyl-L-methionine</name>
        <dbReference type="ChEBI" id="CHEBI:59789"/>
    </ligand>
</feature>
<dbReference type="GO" id="GO:0008757">
    <property type="term" value="F:S-adenosylmethionine-dependent methyltransferase activity"/>
    <property type="evidence" value="ECO:0007669"/>
    <property type="project" value="UniProtKB-UniRule"/>
</dbReference>
<keyword evidence="5 6" id="KW-0819">tRNA processing</keyword>
<dbReference type="FunFam" id="3.40.1280.10:FF:000002">
    <property type="entry name" value="Peptidylprolyl isomerase"/>
    <property type="match status" value="1"/>
</dbReference>
<dbReference type="PANTHER" id="PTHR42971:SF1">
    <property type="entry name" value="TRNA (CYTIDINE(34)-2'-O)-METHYLTRANSFERASE"/>
    <property type="match status" value="1"/>
</dbReference>
<keyword evidence="3 6" id="KW-0808">Transferase</keyword>
<sequence length="184" mass="20549">MKLMPYQTEPRLSGTESKYRLASSHAFAPTAAMLHVVLVTPEIPHNTGAAGRLCLATGARLHLVKPLGFSLDDRQVKRVGLDYWKDVDLQVWESWQEFTEGIDPNAGVYFLTTKTKKPHWDVEFKDGDYLVFGCETKGLPESLLAENPDQCLTIPMVENSTRSLNLATSVGIVLYEAVRQVRGK</sequence>
<name>A0AAT9FMR3_9BACT</name>
<dbReference type="CDD" id="cd18094">
    <property type="entry name" value="SpoU-like_TrmL"/>
    <property type="match status" value="1"/>
</dbReference>
<dbReference type="AlphaFoldDB" id="A0AAT9FMR3"/>
<evidence type="ECO:0000256" key="6">
    <source>
        <dbReference type="HAMAP-Rule" id="MF_01885"/>
    </source>
</evidence>
<feature type="binding site" evidence="6 7">
    <location>
        <position position="133"/>
    </location>
    <ligand>
        <name>S-adenosyl-L-methionine</name>
        <dbReference type="ChEBI" id="CHEBI:59789"/>
    </ligand>
</feature>
<keyword evidence="1 6" id="KW-0963">Cytoplasm</keyword>
<dbReference type="Pfam" id="PF00588">
    <property type="entry name" value="SpoU_methylase"/>
    <property type="match status" value="1"/>
</dbReference>
<dbReference type="Gene3D" id="3.40.1280.10">
    <property type="match status" value="1"/>
</dbReference>
<dbReference type="PANTHER" id="PTHR42971">
    <property type="entry name" value="TRNA (CYTIDINE(34)-2'-O)-METHYLTRANSFERASE"/>
    <property type="match status" value="1"/>
</dbReference>
<gene>
    <name evidence="9" type="ORF">NT6N_22970</name>
</gene>
<evidence type="ECO:0000313" key="9">
    <source>
        <dbReference type="EMBL" id="BDS07257.1"/>
    </source>
</evidence>
<evidence type="ECO:0000256" key="4">
    <source>
        <dbReference type="ARBA" id="ARBA00022691"/>
    </source>
</evidence>
<dbReference type="GO" id="GO:0002130">
    <property type="term" value="P:wobble position ribose methylation"/>
    <property type="evidence" value="ECO:0007669"/>
    <property type="project" value="TreeGrafter"/>
</dbReference>
<dbReference type="EMBL" id="AP026866">
    <property type="protein sequence ID" value="BDS07257.1"/>
    <property type="molecule type" value="Genomic_DNA"/>
</dbReference>
<keyword evidence="4 6" id="KW-0949">S-adenosyl-L-methionine</keyword>
<keyword evidence="2 6" id="KW-0489">Methyltransferase</keyword>
<comment type="subcellular location">
    <subcellularLocation>
        <location evidence="6">Cytoplasm</location>
    </subcellularLocation>
</comment>
<dbReference type="SUPFAM" id="SSF75217">
    <property type="entry name" value="alpha/beta knot"/>
    <property type="match status" value="1"/>
</dbReference>
<dbReference type="HAMAP" id="MF_01885">
    <property type="entry name" value="tRNA_methyltr_TrmL"/>
    <property type="match status" value="1"/>
</dbReference>
<dbReference type="GO" id="GO:0005737">
    <property type="term" value="C:cytoplasm"/>
    <property type="evidence" value="ECO:0007669"/>
    <property type="project" value="UniProtKB-SubCell"/>
</dbReference>
<reference evidence="9" key="1">
    <citation type="submission" date="2024-07" db="EMBL/GenBank/DDBJ databases">
        <title>Complete genome sequence of Verrucomicrobiaceae bacterium NT6N.</title>
        <authorList>
            <person name="Huang C."/>
            <person name="Takami H."/>
            <person name="Hamasaki K."/>
        </authorList>
    </citation>
    <scope>NUCLEOTIDE SEQUENCE</scope>
    <source>
        <strain evidence="9">NT6N</strain>
    </source>
</reference>
<dbReference type="EC" id="2.1.1.207" evidence="6"/>
<dbReference type="GO" id="GO:0003723">
    <property type="term" value="F:RNA binding"/>
    <property type="evidence" value="ECO:0007669"/>
    <property type="project" value="InterPro"/>
</dbReference>
<evidence type="ECO:0000256" key="2">
    <source>
        <dbReference type="ARBA" id="ARBA00022603"/>
    </source>
</evidence>
<proteinExistence type="inferred from homology"/>
<comment type="function">
    <text evidence="6">Could methylate the ribose at the nucleotide 34 wobble position in tRNA.</text>
</comment>
<dbReference type="GO" id="GO:0008175">
    <property type="term" value="F:tRNA methyltransferase activity"/>
    <property type="evidence" value="ECO:0007669"/>
    <property type="project" value="UniProtKB-UniRule"/>
</dbReference>
<organism evidence="9">
    <name type="scientific">Oceaniferula spumae</name>
    <dbReference type="NCBI Taxonomy" id="2979115"/>
    <lineage>
        <taxon>Bacteria</taxon>
        <taxon>Pseudomonadati</taxon>
        <taxon>Verrucomicrobiota</taxon>
        <taxon>Verrucomicrobiia</taxon>
        <taxon>Verrucomicrobiales</taxon>
        <taxon>Verrucomicrobiaceae</taxon>
        <taxon>Oceaniferula</taxon>
    </lineage>
</organism>
<dbReference type="InterPro" id="IPR029028">
    <property type="entry name" value="Alpha/beta_knot_MTases"/>
</dbReference>
<evidence type="ECO:0000256" key="3">
    <source>
        <dbReference type="ARBA" id="ARBA00022679"/>
    </source>
</evidence>
<evidence type="ECO:0000256" key="1">
    <source>
        <dbReference type="ARBA" id="ARBA00022490"/>
    </source>
</evidence>
<dbReference type="KEGG" id="osu:NT6N_22970"/>
<feature type="binding site" evidence="6 7">
    <location>
        <position position="111"/>
    </location>
    <ligand>
        <name>S-adenosyl-L-methionine</name>
        <dbReference type="ChEBI" id="CHEBI:59789"/>
    </ligand>
</feature>
<comment type="similarity">
    <text evidence="6">Belongs to the class IV-like SAM-binding methyltransferase superfamily. RNA methyltransferase TrmH family. TrmL subfamily.</text>
</comment>
<accession>A0AAT9FMR3</accession>
<dbReference type="InterPro" id="IPR029026">
    <property type="entry name" value="tRNA_m1G_MTases_N"/>
</dbReference>
<protein>
    <recommendedName>
        <fullName evidence="6">Putative tRNA (cytidine(34)-2'-O)-methyltransferase</fullName>
        <ecNumber evidence="6">2.1.1.207</ecNumber>
    </recommendedName>
    <alternativeName>
        <fullName evidence="6">tRNA (cytidine/uridine-2'-O-)-methyltransferase</fullName>
    </alternativeName>
</protein>
<feature type="domain" description="tRNA/rRNA methyltransferase SpoU type" evidence="8">
    <location>
        <begin position="34"/>
        <end position="175"/>
    </location>
</feature>
<comment type="catalytic activity">
    <reaction evidence="6">
        <text>cytidine(34) in tRNA + S-adenosyl-L-methionine = 2'-O-methylcytidine(34) in tRNA + S-adenosyl-L-homocysteine + H(+)</text>
        <dbReference type="Rhea" id="RHEA:43084"/>
        <dbReference type="Rhea" id="RHEA-COMP:10331"/>
        <dbReference type="Rhea" id="RHEA-COMP:10332"/>
        <dbReference type="ChEBI" id="CHEBI:15378"/>
        <dbReference type="ChEBI" id="CHEBI:57856"/>
        <dbReference type="ChEBI" id="CHEBI:59789"/>
        <dbReference type="ChEBI" id="CHEBI:74495"/>
        <dbReference type="ChEBI" id="CHEBI:82748"/>
        <dbReference type="EC" id="2.1.1.207"/>
    </reaction>
</comment>
<dbReference type="InterPro" id="IPR001537">
    <property type="entry name" value="SpoU_MeTrfase"/>
</dbReference>
<dbReference type="InterPro" id="IPR016914">
    <property type="entry name" value="TrmL"/>
</dbReference>
<evidence type="ECO:0000256" key="5">
    <source>
        <dbReference type="ARBA" id="ARBA00022694"/>
    </source>
</evidence>
<evidence type="ECO:0000259" key="8">
    <source>
        <dbReference type="Pfam" id="PF00588"/>
    </source>
</evidence>
<evidence type="ECO:0000256" key="7">
    <source>
        <dbReference type="PIRSR" id="PIRSR029256-1"/>
    </source>
</evidence>
<dbReference type="GO" id="GO:0042802">
    <property type="term" value="F:identical protein binding"/>
    <property type="evidence" value="ECO:0007669"/>
    <property type="project" value="UniProtKB-ARBA"/>
</dbReference>
<dbReference type="PIRSF" id="PIRSF029256">
    <property type="entry name" value="SpoU_TrmH_prd"/>
    <property type="match status" value="1"/>
</dbReference>
<feature type="binding site" evidence="6 7">
    <location>
        <position position="163"/>
    </location>
    <ligand>
        <name>S-adenosyl-L-methionine</name>
        <dbReference type="ChEBI" id="CHEBI:59789"/>
    </ligand>
</feature>